<dbReference type="Proteomes" id="UP000822142">
    <property type="component" value="Unassembled WGS sequence"/>
</dbReference>
<keyword evidence="7 10" id="KW-0799">Topoisomerase</keyword>
<evidence type="ECO:0000256" key="5">
    <source>
        <dbReference type="ARBA" id="ARBA00022833"/>
    </source>
</evidence>
<dbReference type="SUPFAM" id="SSF57783">
    <property type="entry name" value="Zinc beta-ribbon"/>
    <property type="match status" value="1"/>
</dbReference>
<dbReference type="InterPro" id="IPR013826">
    <property type="entry name" value="Topo_IA_cen_sub3"/>
</dbReference>
<dbReference type="InterPro" id="IPR013824">
    <property type="entry name" value="Topo_IA_cen_sub1"/>
</dbReference>
<feature type="site" description="Interaction with DNA" evidence="10">
    <location>
        <position position="33"/>
    </location>
</feature>
<comment type="caution">
    <text evidence="13">The sequence shown here is derived from an EMBL/GenBank/DDBJ whole genome shotgun (WGS) entry which is preliminary data.</text>
</comment>
<evidence type="ECO:0000256" key="2">
    <source>
        <dbReference type="ARBA" id="ARBA00009446"/>
    </source>
</evidence>
<evidence type="ECO:0000256" key="8">
    <source>
        <dbReference type="ARBA" id="ARBA00023125"/>
    </source>
</evidence>
<feature type="site" description="Interaction with DNA" evidence="10">
    <location>
        <position position="140"/>
    </location>
</feature>
<evidence type="ECO:0000313" key="13">
    <source>
        <dbReference type="EMBL" id="NSJ85634.1"/>
    </source>
</evidence>
<dbReference type="InterPro" id="IPR003602">
    <property type="entry name" value="Topo_IA_DNA-bd_dom"/>
</dbReference>
<evidence type="ECO:0000256" key="10">
    <source>
        <dbReference type="HAMAP-Rule" id="MF_00952"/>
    </source>
</evidence>
<dbReference type="PRINTS" id="PR00417">
    <property type="entry name" value="PRTPISMRASEI"/>
</dbReference>
<evidence type="ECO:0000256" key="3">
    <source>
        <dbReference type="ARBA" id="ARBA00022723"/>
    </source>
</evidence>
<protein>
    <recommendedName>
        <fullName evidence="10">DNA topoisomerase 1</fullName>
        <ecNumber evidence="10">5.6.2.1</ecNumber>
    </recommendedName>
    <alternativeName>
        <fullName evidence="10">DNA topoisomerase I</fullName>
    </alternativeName>
</protein>
<keyword evidence="3" id="KW-0479">Metal-binding</keyword>
<feature type="site" description="Interaction with DNA" evidence="10">
    <location>
        <position position="302"/>
    </location>
</feature>
<organism evidence="13 14">
    <name type="scientific">Blautia hansenii</name>
    <name type="common">Ruminococcus hansenii</name>
    <dbReference type="NCBI Taxonomy" id="1322"/>
    <lineage>
        <taxon>Bacteria</taxon>
        <taxon>Bacillati</taxon>
        <taxon>Bacillota</taxon>
        <taxon>Clostridia</taxon>
        <taxon>Lachnospirales</taxon>
        <taxon>Lachnospiraceae</taxon>
        <taxon>Blautia</taxon>
    </lineage>
</organism>
<dbReference type="CDD" id="cd00186">
    <property type="entry name" value="TOP1Ac"/>
    <property type="match status" value="1"/>
</dbReference>
<reference evidence="13 14" key="1">
    <citation type="journal article" date="2020" name="Cell Host Microbe">
        <title>Functional and Genomic Variation between Human-Derived Isolates of Lachnospiraceae Reveals Inter- and Intra-Species Diversity.</title>
        <authorList>
            <person name="Sorbara M.T."/>
            <person name="Littmann E.R."/>
            <person name="Fontana E."/>
            <person name="Moody T.U."/>
            <person name="Kohout C.E."/>
            <person name="Gjonbalaj M."/>
            <person name="Eaton V."/>
            <person name="Seok R."/>
            <person name="Leiner I.M."/>
            <person name="Pamer E.G."/>
        </authorList>
    </citation>
    <scope>NUCLEOTIDE SEQUENCE [LARGE SCALE GENOMIC DNA]</scope>
    <source>
        <strain evidence="13 14">MSK.15.26</strain>
    </source>
</reference>
<feature type="active site" description="O-(5'-phospho-DNA)-tyrosine intermediate" evidence="10">
    <location>
        <position position="300"/>
    </location>
</feature>
<dbReference type="InterPro" id="IPR013497">
    <property type="entry name" value="Topo_IA_cen"/>
</dbReference>
<dbReference type="InterPro" id="IPR006171">
    <property type="entry name" value="TOPRIM_dom"/>
</dbReference>
<evidence type="ECO:0000256" key="6">
    <source>
        <dbReference type="ARBA" id="ARBA00022842"/>
    </source>
</evidence>
<comment type="similarity">
    <text evidence="2 10">Belongs to the type IA topoisomerase family.</text>
</comment>
<dbReference type="InterPro" id="IPR023405">
    <property type="entry name" value="Topo_IA_core_domain"/>
</dbReference>
<dbReference type="InterPro" id="IPR023406">
    <property type="entry name" value="Topo_IA_AS"/>
</dbReference>
<feature type="site" description="Interaction with DNA" evidence="10">
    <location>
        <position position="155"/>
    </location>
</feature>
<dbReference type="PROSITE" id="PS52039">
    <property type="entry name" value="TOPO_IA_2"/>
    <property type="match status" value="1"/>
</dbReference>
<feature type="domain" description="Toprim" evidence="11">
    <location>
        <begin position="3"/>
        <end position="113"/>
    </location>
</feature>
<keyword evidence="6" id="KW-0460">Magnesium</keyword>
<keyword evidence="14" id="KW-1185">Reference proteome</keyword>
<dbReference type="Gene3D" id="3.30.65.10">
    <property type="entry name" value="Bacterial Topoisomerase I, domain 1"/>
    <property type="match status" value="2"/>
</dbReference>
<dbReference type="Gene3D" id="2.70.20.10">
    <property type="entry name" value="Topoisomerase I, domain 3"/>
    <property type="match status" value="1"/>
</dbReference>
<dbReference type="SMART" id="SM00493">
    <property type="entry name" value="TOPRIM"/>
    <property type="match status" value="1"/>
</dbReference>
<dbReference type="PROSITE" id="PS50880">
    <property type="entry name" value="TOPRIM"/>
    <property type="match status" value="1"/>
</dbReference>
<dbReference type="PANTHER" id="PTHR42785">
    <property type="entry name" value="DNA TOPOISOMERASE, TYPE IA, CORE"/>
    <property type="match status" value="1"/>
</dbReference>
<dbReference type="SUPFAM" id="SSF56712">
    <property type="entry name" value="Prokaryotic type I DNA topoisomerase"/>
    <property type="match status" value="1"/>
</dbReference>
<dbReference type="InterPro" id="IPR013825">
    <property type="entry name" value="Topo_IA_cen_sub2"/>
</dbReference>
<keyword evidence="5" id="KW-0862">Zinc</keyword>
<feature type="domain" description="Topo IA-type catalytic" evidence="12">
    <location>
        <begin position="129"/>
        <end position="559"/>
    </location>
</feature>
<keyword evidence="4" id="KW-0863">Zinc-finger</keyword>
<evidence type="ECO:0000313" key="14">
    <source>
        <dbReference type="Proteomes" id="UP000822142"/>
    </source>
</evidence>
<evidence type="ECO:0000259" key="12">
    <source>
        <dbReference type="PROSITE" id="PS52039"/>
    </source>
</evidence>
<evidence type="ECO:0000256" key="7">
    <source>
        <dbReference type="ARBA" id="ARBA00023029"/>
    </source>
</evidence>
<dbReference type="EC" id="5.6.2.1" evidence="10"/>
<dbReference type="Pfam" id="PF01751">
    <property type="entry name" value="Toprim"/>
    <property type="match status" value="1"/>
</dbReference>
<sequence>MAKYLVIVESPAKVKTIKKFLGSNYEVMASNGHVRDLPKSQLGIDVEHDFEPKYITIRGKGDILAALRKAAKKADKVYLATDPDREGEAISWHLSNALKLDEKKMRRITFNEITKTAVKASIKQARDIKMDLVDAQQTRRILDRMVGYEISPVLWAKVKRGLSAGRVQSVALRIIGDREEEINNFIPEEYWSLDAEFSVDGEKKPLVAKFYGNKNKKLGIHSREELDKILKELDGVDYKVAEVKKGERSKKAPLPFTTSTLQQEASKVLNFSTQKTMRLAQQLYEGVDIKGSGTIGIITYLRTDSTRISEEADATAREYIISEYGEAYAATAEKKNDSKKKIQDAHEAIRPTDIRRLPLSVKESLSRDQYRLYQLIWKRFAASRMQQAAYETTSVKIQGGEYYFTVAASKLKFDGFMAVYTQDEDGKAETQLLVKSIDENTKIGLKGFKEQQHFTQPPAHYTEAALVKTLEELGIGRPSTYAPTITTIIARRYVAKENKNLYMTELGEVVNKIMKEAFPSIVDVNFTATMEELLDCVGEGKVEWKTVIRNFYPDLDEAVKTAQKELEQVKIEDEVTDVVCEQCGRNMVIKYGPHGKFLACPGFPDCKNTKPYLEKIGVACPLCGKEVVVKRSKKGRLYYGCENNPECEFMSWQKPSKEKCPSCGGYMLEKGSKLVCADEHCGYVMMKPKETAEAPNK</sequence>
<dbReference type="PROSITE" id="PS00396">
    <property type="entry name" value="TOPO_IA_1"/>
    <property type="match status" value="1"/>
</dbReference>
<keyword evidence="8 10" id="KW-0238">DNA-binding</keyword>
<dbReference type="EMBL" id="JAAITA010000004">
    <property type="protein sequence ID" value="NSJ85634.1"/>
    <property type="molecule type" value="Genomic_DNA"/>
</dbReference>
<evidence type="ECO:0000259" key="11">
    <source>
        <dbReference type="PROSITE" id="PS50880"/>
    </source>
</evidence>
<comment type="subunit">
    <text evidence="10">Monomer.</text>
</comment>
<dbReference type="Gene3D" id="1.10.460.10">
    <property type="entry name" value="Topoisomerase I, domain 2"/>
    <property type="match status" value="1"/>
</dbReference>
<comment type="catalytic activity">
    <reaction evidence="1 10">
        <text>ATP-independent breakage of single-stranded DNA, followed by passage and rejoining.</text>
        <dbReference type="EC" id="5.6.2.1"/>
    </reaction>
</comment>
<feature type="site" description="Interaction with DNA" evidence="10">
    <location>
        <position position="148"/>
    </location>
</feature>
<evidence type="ECO:0000256" key="4">
    <source>
        <dbReference type="ARBA" id="ARBA00022771"/>
    </source>
</evidence>
<dbReference type="PANTHER" id="PTHR42785:SF1">
    <property type="entry name" value="DNA TOPOISOMERASE"/>
    <property type="match status" value="1"/>
</dbReference>
<dbReference type="CDD" id="cd03363">
    <property type="entry name" value="TOPRIM_TopoIA_TopoI"/>
    <property type="match status" value="1"/>
</dbReference>
<dbReference type="Pfam" id="PF01396">
    <property type="entry name" value="Zn_ribbon_Top1"/>
    <property type="match status" value="3"/>
</dbReference>
<evidence type="ECO:0000256" key="1">
    <source>
        <dbReference type="ARBA" id="ARBA00000213"/>
    </source>
</evidence>
<name>A0ABX2I5R1_BLAHA</name>
<feature type="site" description="Interaction with DNA" evidence="10">
    <location>
        <position position="139"/>
    </location>
</feature>
<dbReference type="InterPro" id="IPR028612">
    <property type="entry name" value="Topoisom_1_IA"/>
</dbReference>
<dbReference type="HAMAP" id="MF_00952">
    <property type="entry name" value="Topoisom_1_prok"/>
    <property type="match status" value="1"/>
</dbReference>
<evidence type="ECO:0000256" key="9">
    <source>
        <dbReference type="ARBA" id="ARBA00023235"/>
    </source>
</evidence>
<dbReference type="InterPro" id="IPR000380">
    <property type="entry name" value="Topo_IA"/>
</dbReference>
<accession>A0ABX2I5R1</accession>
<dbReference type="InterPro" id="IPR003601">
    <property type="entry name" value="Topo_IA_2"/>
</dbReference>
<proteinExistence type="inferred from homology"/>
<dbReference type="InterPro" id="IPR005733">
    <property type="entry name" value="TopoI_bac-type"/>
</dbReference>
<feature type="region of interest" description="Interaction with DNA" evidence="10">
    <location>
        <begin position="163"/>
        <end position="168"/>
    </location>
</feature>
<dbReference type="Pfam" id="PF01131">
    <property type="entry name" value="Topoisom_bac"/>
    <property type="match status" value="1"/>
</dbReference>
<feature type="site" description="Interaction with DNA" evidence="10">
    <location>
        <position position="491"/>
    </location>
</feature>
<dbReference type="SMART" id="SM00436">
    <property type="entry name" value="TOP1Bc"/>
    <property type="match status" value="1"/>
</dbReference>
<dbReference type="RefSeq" id="WP_173748675.1">
    <property type="nucleotide sequence ID" value="NZ_JAAITA010000004.1"/>
</dbReference>
<dbReference type="Gene3D" id="3.40.50.140">
    <property type="match status" value="1"/>
</dbReference>
<comment type="function">
    <text evidence="10">Releases the supercoiling and torsional tension of DNA, which is introduced during the DNA replication and transcription, by transiently cleaving and rejoining one strand of the DNA duplex. Introduces a single-strand break via transesterification at a target site in duplex DNA. The scissile phosphodiester is attacked by the catalytic tyrosine of the enzyme, resulting in the formation of a DNA-(5'-phosphotyrosyl)-enzyme intermediate and the expulsion of a 3'-OH DNA strand. The free DNA strand then undergoes passage around the unbroken strand, thus removing DNA supercoils. Finally, in the religation step, the DNA 3'-OH attacks the covalent intermediate to expel the active-site tyrosine and restore the DNA phosphodiester backbone.</text>
</comment>
<feature type="site" description="Interaction with DNA" evidence="10">
    <location>
        <position position="143"/>
    </location>
</feature>
<keyword evidence="9 10" id="KW-0413">Isomerase</keyword>
<dbReference type="InterPro" id="IPR034149">
    <property type="entry name" value="TOPRIM_TopoI"/>
</dbReference>
<dbReference type="InterPro" id="IPR013498">
    <property type="entry name" value="Topo_IA_Znf"/>
</dbReference>
<dbReference type="Gene3D" id="1.10.290.10">
    <property type="entry name" value="Topoisomerase I, domain 4"/>
    <property type="match status" value="1"/>
</dbReference>
<gene>
    <name evidence="10 13" type="primary">topA</name>
    <name evidence="13" type="ORF">G5A70_05505</name>
</gene>
<dbReference type="NCBIfam" id="TIGR01051">
    <property type="entry name" value="topA_bact"/>
    <property type="match status" value="1"/>
</dbReference>
<dbReference type="SMART" id="SM00437">
    <property type="entry name" value="TOP1Ac"/>
    <property type="match status" value="1"/>
</dbReference>